<name>A0A7U2NE69_FLAPS</name>
<proteinExistence type="predicted"/>
<organism evidence="1 2">
    <name type="scientific">Flavobacterium psychrophilum</name>
    <dbReference type="NCBI Taxonomy" id="96345"/>
    <lineage>
        <taxon>Bacteria</taxon>
        <taxon>Pseudomonadati</taxon>
        <taxon>Bacteroidota</taxon>
        <taxon>Flavobacteriia</taxon>
        <taxon>Flavobacteriales</taxon>
        <taxon>Flavobacteriaceae</taxon>
        <taxon>Flavobacterium</taxon>
    </lineage>
</organism>
<evidence type="ECO:0000313" key="1">
    <source>
        <dbReference type="EMBL" id="QRE03541.1"/>
    </source>
</evidence>
<dbReference type="InterPro" id="IPR023292">
    <property type="entry name" value="NTP_PyroPHydrolase-like_dom_sf"/>
</dbReference>
<dbReference type="InterPro" id="IPR033653">
    <property type="entry name" value="NTP-PPase_DR2231-like"/>
</dbReference>
<dbReference type="Pfam" id="PF01503">
    <property type="entry name" value="PRA-PH"/>
    <property type="match status" value="1"/>
</dbReference>
<dbReference type="GO" id="GO:0016787">
    <property type="term" value="F:hydrolase activity"/>
    <property type="evidence" value="ECO:0007669"/>
    <property type="project" value="UniProtKB-KW"/>
</dbReference>
<protein>
    <submittedName>
        <fullName evidence="1">Nucleoside triphosphate pyrophosphohydrolase family protein</fullName>
    </submittedName>
</protein>
<dbReference type="Proteomes" id="UP000596329">
    <property type="component" value="Chromosome"/>
</dbReference>
<dbReference type="Gene3D" id="1.10.3420.10">
    <property type="entry name" value="putative ntp pyrophosphohydrolase like domain"/>
    <property type="match status" value="1"/>
</dbReference>
<gene>
    <name evidence="1" type="ORF">H0H26_11725</name>
</gene>
<reference evidence="1 2" key="1">
    <citation type="submission" date="2020-07" db="EMBL/GenBank/DDBJ databases">
        <title>Genomic characterization of Flavobacterium psychrophilum strains.</title>
        <authorList>
            <person name="Castillo D."/>
            <person name="Jorgensen J."/>
            <person name="Middelboe M."/>
        </authorList>
    </citation>
    <scope>NUCLEOTIDE SEQUENCE [LARGE SCALE GENOMIC DNA]</scope>
    <source>
        <strain evidence="1 2">FPS-R7</strain>
    </source>
</reference>
<evidence type="ECO:0000313" key="2">
    <source>
        <dbReference type="Proteomes" id="UP000596329"/>
    </source>
</evidence>
<dbReference type="CDD" id="cd11530">
    <property type="entry name" value="NTP-PPase_DR2231_like"/>
    <property type="match status" value="1"/>
</dbReference>
<dbReference type="InterPro" id="IPR021130">
    <property type="entry name" value="PRib-ATP_PPHydrolase-like"/>
</dbReference>
<keyword evidence="1" id="KW-0378">Hydrolase</keyword>
<dbReference type="EMBL" id="CP059075">
    <property type="protein sequence ID" value="QRE03541.1"/>
    <property type="molecule type" value="Genomic_DNA"/>
</dbReference>
<dbReference type="AlphaFoldDB" id="A0A7U2NE69"/>
<dbReference type="RefSeq" id="WP_203095866.1">
    <property type="nucleotide sequence ID" value="NZ_CP059075.1"/>
</dbReference>
<accession>A0A7U2NE69</accession>
<sequence length="129" mass="14697">MKFKEILNKVASFQLASSQEVNTSPTLGDLKESVLRFELMEEENYEYLTANQDEDLTEALDACVDMLYVLAGTINKHGFQDIIAEAFNLVHENNMTKVVDRKVIRNADGKIMKPEDFQPVNLTNLLKKN</sequence>